<gene>
    <name evidence="7" type="ORF">URODEC1_LOCUS62436</name>
</gene>
<evidence type="ECO:0008006" key="9">
    <source>
        <dbReference type="Google" id="ProtNLM"/>
    </source>
</evidence>
<dbReference type="FunFam" id="1.10.150.20:FF:000043">
    <property type="entry name" value="Meiotic recombination protein DMC1 homolog"/>
    <property type="match status" value="1"/>
</dbReference>
<dbReference type="InterPro" id="IPR020588">
    <property type="entry name" value="RecA_ATP-bd"/>
</dbReference>
<evidence type="ECO:0000256" key="1">
    <source>
        <dbReference type="ARBA" id="ARBA00022741"/>
    </source>
</evidence>
<dbReference type="GO" id="GO:0003677">
    <property type="term" value="F:DNA binding"/>
    <property type="evidence" value="ECO:0007669"/>
    <property type="project" value="UniProtKB-KW"/>
</dbReference>
<dbReference type="InterPro" id="IPR013632">
    <property type="entry name" value="Rad51_C"/>
</dbReference>
<dbReference type="InterPro" id="IPR027417">
    <property type="entry name" value="P-loop_NTPase"/>
</dbReference>
<dbReference type="Proteomes" id="UP001497457">
    <property type="component" value="Chromosome 24b"/>
</dbReference>
<organism evidence="7 8">
    <name type="scientific">Urochloa decumbens</name>
    <dbReference type="NCBI Taxonomy" id="240449"/>
    <lineage>
        <taxon>Eukaryota</taxon>
        <taxon>Viridiplantae</taxon>
        <taxon>Streptophyta</taxon>
        <taxon>Embryophyta</taxon>
        <taxon>Tracheophyta</taxon>
        <taxon>Spermatophyta</taxon>
        <taxon>Magnoliopsida</taxon>
        <taxon>Liliopsida</taxon>
        <taxon>Poales</taxon>
        <taxon>Poaceae</taxon>
        <taxon>PACMAD clade</taxon>
        <taxon>Panicoideae</taxon>
        <taxon>Panicodae</taxon>
        <taxon>Paniceae</taxon>
        <taxon>Melinidinae</taxon>
        <taxon>Urochloa</taxon>
    </lineage>
</organism>
<dbReference type="Pfam" id="PF08423">
    <property type="entry name" value="Rad51"/>
    <property type="match status" value="2"/>
</dbReference>
<dbReference type="FunFam" id="3.40.50.300:FF:005016">
    <property type="entry name" value="DNA repair protein RAD51 homolog 1"/>
    <property type="match status" value="1"/>
</dbReference>
<evidence type="ECO:0000256" key="4">
    <source>
        <dbReference type="RuleBase" id="RU003422"/>
    </source>
</evidence>
<keyword evidence="1 4" id="KW-0547">Nucleotide-binding</keyword>
<dbReference type="Gene3D" id="3.40.50.300">
    <property type="entry name" value="P-loop containing nucleotide triphosphate hydrolases"/>
    <property type="match status" value="2"/>
</dbReference>
<keyword evidence="3" id="KW-0238">DNA-binding</keyword>
<keyword evidence="2 4" id="KW-0067">ATP-binding</keyword>
<feature type="domain" description="RecA family profile 1" evidence="5">
    <location>
        <begin position="137"/>
        <end position="239"/>
    </location>
</feature>
<reference evidence="7" key="1">
    <citation type="submission" date="2024-10" db="EMBL/GenBank/DDBJ databases">
        <authorList>
            <person name="Ryan C."/>
        </authorList>
    </citation>
    <scope>NUCLEOTIDE SEQUENCE [LARGE SCALE GENOMIC DNA]</scope>
</reference>
<dbReference type="PROSITE" id="PS50162">
    <property type="entry name" value="RECA_2"/>
    <property type="match status" value="1"/>
</dbReference>
<accession>A0ABC9B8T5</accession>
<evidence type="ECO:0000259" key="5">
    <source>
        <dbReference type="PROSITE" id="PS50162"/>
    </source>
</evidence>
<dbReference type="PANTHER" id="PTHR22942:SF30">
    <property type="entry name" value="MEIOTIC RECOMBINATION PROTEIN DMC1_LIM15 HOMOLOG"/>
    <property type="match status" value="1"/>
</dbReference>
<dbReference type="SUPFAM" id="SSF47794">
    <property type="entry name" value="Rad51 N-terminal domain-like"/>
    <property type="match status" value="1"/>
</dbReference>
<dbReference type="PROSITE" id="PS50163">
    <property type="entry name" value="RECA_3"/>
    <property type="match status" value="1"/>
</dbReference>
<dbReference type="InterPro" id="IPR016467">
    <property type="entry name" value="DNA_recomb/repair_RecA-like"/>
</dbReference>
<dbReference type="SUPFAM" id="SSF52540">
    <property type="entry name" value="P-loop containing nucleoside triphosphate hydrolases"/>
    <property type="match status" value="1"/>
</dbReference>
<dbReference type="InterPro" id="IPR020587">
    <property type="entry name" value="RecA_monomer-monomer_interface"/>
</dbReference>
<dbReference type="PANTHER" id="PTHR22942">
    <property type="entry name" value="RECA/RAD51/RADA DNA STRAND-PAIRING FAMILY MEMBER"/>
    <property type="match status" value="1"/>
</dbReference>
<evidence type="ECO:0000256" key="2">
    <source>
        <dbReference type="ARBA" id="ARBA00022840"/>
    </source>
</evidence>
<feature type="domain" description="RecA family profile 2" evidence="6">
    <location>
        <begin position="245"/>
        <end position="308"/>
    </location>
</feature>
<dbReference type="AlphaFoldDB" id="A0ABC9B8T5"/>
<dbReference type="GO" id="GO:0005524">
    <property type="term" value="F:ATP binding"/>
    <property type="evidence" value="ECO:0007669"/>
    <property type="project" value="UniProtKB-KW"/>
</dbReference>
<evidence type="ECO:0000256" key="3">
    <source>
        <dbReference type="ARBA" id="ARBA00023125"/>
    </source>
</evidence>
<dbReference type="Gene3D" id="1.10.150.20">
    <property type="entry name" value="5' to 3' exonuclease, C-terminal subdomain"/>
    <property type="match status" value="1"/>
</dbReference>
<comment type="similarity">
    <text evidence="4">Belongs to the RecA family.</text>
</comment>
<dbReference type="InterPro" id="IPR010995">
    <property type="entry name" value="DNA_repair_Rad51/TF_NusA_a-hlx"/>
</dbReference>
<protein>
    <recommendedName>
        <fullName evidence="9">DNA meiotic recombinase 1</fullName>
    </recommendedName>
</protein>
<evidence type="ECO:0000259" key="6">
    <source>
        <dbReference type="PROSITE" id="PS50163"/>
    </source>
</evidence>
<keyword evidence="8" id="KW-1185">Reference proteome</keyword>
<sequence>MAPSRHADEGGQLQLMEPDRVEEEEECFESIDKLISQGINAGDVKKLQDAGIYTCNGLMMHTKKSLTGIKGLSEAKVDKICEAAEKLLSQGFMTGSDLLLKRKSVVRITTGSQALDELLGGGIETLCITEAFGEFRRPERIVPIAERFGMDANAVLDNIIYARAYTYEHQYNLLLGLAAKMAEEPFRLLIVDSVIALFRVDFSGRGELAERQQKLAQMLSRLTKIAEEFNVAVYITNQVIADPGGGMFITDPKKPAGGHVLAHAATIRLMLRKGKGEQRVCKIFDAPNLPEGEAVFQVTSGGIMDAKD</sequence>
<dbReference type="EMBL" id="OZ075134">
    <property type="protein sequence ID" value="CAL4995614.1"/>
    <property type="molecule type" value="Genomic_DNA"/>
</dbReference>
<proteinExistence type="inferred from homology"/>
<evidence type="ECO:0000313" key="7">
    <source>
        <dbReference type="EMBL" id="CAL4995614.1"/>
    </source>
</evidence>
<dbReference type="PIRSF" id="PIRSF005856">
    <property type="entry name" value="Rad51"/>
    <property type="match status" value="1"/>
</dbReference>
<name>A0ABC9B8T5_9POAL</name>
<evidence type="ECO:0000313" key="8">
    <source>
        <dbReference type="Proteomes" id="UP001497457"/>
    </source>
</evidence>